<comment type="caution">
    <text evidence="1">The sequence shown here is derived from an EMBL/GenBank/DDBJ whole genome shotgun (WGS) entry which is preliminary data.</text>
</comment>
<proteinExistence type="predicted"/>
<reference evidence="1" key="1">
    <citation type="submission" date="2021-06" db="EMBL/GenBank/DDBJ databases">
        <authorList>
            <person name="Kallberg Y."/>
            <person name="Tangrot J."/>
            <person name="Rosling A."/>
        </authorList>
    </citation>
    <scope>NUCLEOTIDE SEQUENCE</scope>
    <source>
        <strain evidence="1">MA461A</strain>
    </source>
</reference>
<sequence>FSQQKKFLKILKLKDIESFYTSLANGFLRLLLKFDTTILV</sequence>
<evidence type="ECO:0000313" key="2">
    <source>
        <dbReference type="Proteomes" id="UP000789920"/>
    </source>
</evidence>
<name>A0ACA9S7L2_9GLOM</name>
<gene>
    <name evidence="1" type="ORF">RPERSI_LOCUS27552</name>
</gene>
<feature type="non-terminal residue" evidence="1">
    <location>
        <position position="40"/>
    </location>
</feature>
<feature type="non-terminal residue" evidence="1">
    <location>
        <position position="1"/>
    </location>
</feature>
<protein>
    <submittedName>
        <fullName evidence="1">33419_t:CDS:1</fullName>
    </submittedName>
</protein>
<evidence type="ECO:0000313" key="1">
    <source>
        <dbReference type="EMBL" id="CAG8829647.1"/>
    </source>
</evidence>
<dbReference type="EMBL" id="CAJVQC010097643">
    <property type="protein sequence ID" value="CAG8829647.1"/>
    <property type="molecule type" value="Genomic_DNA"/>
</dbReference>
<organism evidence="1 2">
    <name type="scientific">Racocetra persica</name>
    <dbReference type="NCBI Taxonomy" id="160502"/>
    <lineage>
        <taxon>Eukaryota</taxon>
        <taxon>Fungi</taxon>
        <taxon>Fungi incertae sedis</taxon>
        <taxon>Mucoromycota</taxon>
        <taxon>Glomeromycotina</taxon>
        <taxon>Glomeromycetes</taxon>
        <taxon>Diversisporales</taxon>
        <taxon>Gigasporaceae</taxon>
        <taxon>Racocetra</taxon>
    </lineage>
</organism>
<accession>A0ACA9S7L2</accession>
<dbReference type="Proteomes" id="UP000789920">
    <property type="component" value="Unassembled WGS sequence"/>
</dbReference>
<keyword evidence="2" id="KW-1185">Reference proteome</keyword>